<evidence type="ECO:0000313" key="2">
    <source>
        <dbReference type="Proteomes" id="UP000006728"/>
    </source>
</evidence>
<dbReference type="EMBL" id="AM420293">
    <property type="protein sequence ID" value="CAL99562.1"/>
    <property type="molecule type" value="Genomic_DNA"/>
</dbReference>
<sequence length="152" mass="16936">MTAFLHTPVKALRCASSPQREHPPLATTRPRPLLAADPRRRTTVLLVFPPHGQQPRIDLRPAHLRTFLFDGVGHAPRLVPVQAPRLSRAQVLTFGGRRSSAAGSAARQIRTPLLHFGHTRRPPTRHPVDLDVRHGERVRGVRSMAFAPLGHR</sequence>
<gene>
    <name evidence="1" type="ordered locus">SACE_0210</name>
</gene>
<reference evidence="1 2" key="1">
    <citation type="journal article" date="2007" name="Nat. Biotechnol.">
        <title>Complete genome sequence of the erythromycin-producing bacterium Saccharopolyspora erythraea NRRL23338.</title>
        <authorList>
            <person name="Oliynyk M."/>
            <person name="Samborskyy M."/>
            <person name="Lester J.B."/>
            <person name="Mironenko T."/>
            <person name="Scott N."/>
            <person name="Dickens S."/>
            <person name="Haydock S.F."/>
            <person name="Leadlay P.F."/>
        </authorList>
    </citation>
    <scope>NUCLEOTIDE SEQUENCE [LARGE SCALE GENOMIC DNA]</scope>
    <source>
        <strain evidence="2">ATCC 11635 / DSM 40517 / JCM 4748 / NBRC 13426 / NCIMB 8594 / NRRL 2338</strain>
    </source>
</reference>
<dbReference type="HOGENOM" id="CLU_1721022_0_0_11"/>
<accession>A4F688</accession>
<dbReference type="Proteomes" id="UP000006728">
    <property type="component" value="Chromosome"/>
</dbReference>
<protein>
    <submittedName>
        <fullName evidence="1">Uncharacterized protein</fullName>
    </submittedName>
</protein>
<name>A4F688_SACEN</name>
<keyword evidence="2" id="KW-1185">Reference proteome</keyword>
<proteinExistence type="predicted"/>
<dbReference type="AlphaFoldDB" id="A4F688"/>
<organism evidence="1 2">
    <name type="scientific">Saccharopolyspora erythraea (strain ATCC 11635 / DSM 40517 / JCM 4748 / NBRC 13426 / NCIMB 8594 / NRRL 2338)</name>
    <dbReference type="NCBI Taxonomy" id="405948"/>
    <lineage>
        <taxon>Bacteria</taxon>
        <taxon>Bacillati</taxon>
        <taxon>Actinomycetota</taxon>
        <taxon>Actinomycetes</taxon>
        <taxon>Pseudonocardiales</taxon>
        <taxon>Pseudonocardiaceae</taxon>
        <taxon>Saccharopolyspora</taxon>
    </lineage>
</organism>
<dbReference type="KEGG" id="sen:SACE_0210"/>
<evidence type="ECO:0000313" key="1">
    <source>
        <dbReference type="EMBL" id="CAL99562.1"/>
    </source>
</evidence>